<reference evidence="1" key="2">
    <citation type="journal article" date="2020" name="Nat. Commun.">
        <title>Large-scale genome sequencing of mycorrhizal fungi provides insights into the early evolution of symbiotic traits.</title>
        <authorList>
            <person name="Miyauchi S."/>
            <person name="Kiss E."/>
            <person name="Kuo A."/>
            <person name="Drula E."/>
            <person name="Kohler A."/>
            <person name="Sanchez-Garcia M."/>
            <person name="Morin E."/>
            <person name="Andreopoulos B."/>
            <person name="Barry K.W."/>
            <person name="Bonito G."/>
            <person name="Buee M."/>
            <person name="Carver A."/>
            <person name="Chen C."/>
            <person name="Cichocki N."/>
            <person name="Clum A."/>
            <person name="Culley D."/>
            <person name="Crous P.W."/>
            <person name="Fauchery L."/>
            <person name="Girlanda M."/>
            <person name="Hayes R.D."/>
            <person name="Keri Z."/>
            <person name="LaButti K."/>
            <person name="Lipzen A."/>
            <person name="Lombard V."/>
            <person name="Magnuson J."/>
            <person name="Maillard F."/>
            <person name="Murat C."/>
            <person name="Nolan M."/>
            <person name="Ohm R.A."/>
            <person name="Pangilinan J."/>
            <person name="Pereira M.F."/>
            <person name="Perotto S."/>
            <person name="Peter M."/>
            <person name="Pfister S."/>
            <person name="Riley R."/>
            <person name="Sitrit Y."/>
            <person name="Stielow J.B."/>
            <person name="Szollosi G."/>
            <person name="Zifcakova L."/>
            <person name="Stursova M."/>
            <person name="Spatafora J.W."/>
            <person name="Tedersoo L."/>
            <person name="Vaario L.M."/>
            <person name="Yamada A."/>
            <person name="Yan M."/>
            <person name="Wang P."/>
            <person name="Xu J."/>
            <person name="Bruns T."/>
            <person name="Baldrian P."/>
            <person name="Vilgalys R."/>
            <person name="Dunand C."/>
            <person name="Henrissat B."/>
            <person name="Grigoriev I.V."/>
            <person name="Hibbett D."/>
            <person name="Nagy L.G."/>
            <person name="Martin F.M."/>
        </authorList>
    </citation>
    <scope>NUCLEOTIDE SEQUENCE</scope>
    <source>
        <strain evidence="1">P2</strain>
    </source>
</reference>
<name>A0ACB6ZPJ8_THEGA</name>
<accession>A0ACB6ZPJ8</accession>
<dbReference type="Proteomes" id="UP000886501">
    <property type="component" value="Unassembled WGS sequence"/>
</dbReference>
<comment type="caution">
    <text evidence="1">The sequence shown here is derived from an EMBL/GenBank/DDBJ whole genome shotgun (WGS) entry which is preliminary data.</text>
</comment>
<proteinExistence type="predicted"/>
<keyword evidence="2" id="KW-1185">Reference proteome</keyword>
<protein>
    <submittedName>
        <fullName evidence="1">Actin cytoskeleton organization protein</fullName>
    </submittedName>
</protein>
<gene>
    <name evidence="1" type="ORF">BDM02DRAFT_3207982</name>
</gene>
<dbReference type="EMBL" id="MU117975">
    <property type="protein sequence ID" value="KAF9651427.1"/>
    <property type="molecule type" value="Genomic_DNA"/>
</dbReference>
<organism evidence="1 2">
    <name type="scientific">Thelephora ganbajun</name>
    <name type="common">Ganba fungus</name>
    <dbReference type="NCBI Taxonomy" id="370292"/>
    <lineage>
        <taxon>Eukaryota</taxon>
        <taxon>Fungi</taxon>
        <taxon>Dikarya</taxon>
        <taxon>Basidiomycota</taxon>
        <taxon>Agaricomycotina</taxon>
        <taxon>Agaricomycetes</taxon>
        <taxon>Thelephorales</taxon>
        <taxon>Thelephoraceae</taxon>
        <taxon>Thelephora</taxon>
    </lineage>
</organism>
<evidence type="ECO:0000313" key="2">
    <source>
        <dbReference type="Proteomes" id="UP000886501"/>
    </source>
</evidence>
<evidence type="ECO:0000313" key="1">
    <source>
        <dbReference type="EMBL" id="KAF9651427.1"/>
    </source>
</evidence>
<sequence length="930" mass="105961">MLPAQLDRQLRPIYDAIDSGSNKTAILACNKLLKKTPNNNLVKALKALALVRTQKVEESLVLCDEVLASKTTDDATLSAMMHVLRGLGRHNDMITMFEEAYKKQPHHEELGVQTFFAIVRTGNWKAAQQLAMKMHKQFQEDRYIYWSVISAVLQARDPSTPASMRPVLFKLSHRLLSSTVAPSHLSADRFYLHLSILKELELWDDAHQLLATAPGEAICEISLIVDEIRREVWKQKGLWEEERQIAQRRITEKGDRNWLEFLAILDATFSAEGNTAEYVEATRKFFTEIAEHDGRKDRSGPLALLELEKRAKERSISKDKKVLENYLKSYFDQFGDKACCFEDLKPYIVLEDESFAEWTSYLREISIATETPKDLQRTINVLKLLRHNLPEAQVTEESEVARADKCLELYLEGLKLGKDLPKTDLQPADDLVILYAHTLVNAWKISNDELHLYKAAVALEVALTHSQQAYQIQLTLIRIYHLLGAASSALEHYRGLNLKQIQHDTLSHLTLSRASTFSLVATGDLTYSTECGESSQVYVANSSETSEYVIRAFGAEKYSQIPEFIEFEDRLENSLQRDLAKMEHVRMRVFHEPVNTDLTDMELIELKFIFARFYPSVHHDNRDYDIFANYQPRYGPSFNEQTTLFGQEPGLGWLHTFLKIYVRAFQQASDLDDTVEEKLLVGDRPKQTNDPGRPLKERLVQRNESEEQNLTSHERQFFEFTSAIAEWLEPFHDHIRPSPATVLADAMKQNELKTGKPLRGIELPVKDDSNEQKEPPQVTPPPEIVTTFFDDMQARLTAALENDSLPPELLHIVFLTQEALILLNVETTRFKPSSVVKVHKLSALAQSFKEVKARGVVVIQKMSADIAERAQEVGDNESKQEFIDACESLKDIPQIGSKVITSEAARFVESRKKVLEGIAKGMLKIATTHA</sequence>
<reference evidence="1" key="1">
    <citation type="submission" date="2019-10" db="EMBL/GenBank/DDBJ databases">
        <authorList>
            <consortium name="DOE Joint Genome Institute"/>
            <person name="Kuo A."/>
            <person name="Miyauchi S."/>
            <person name="Kiss E."/>
            <person name="Drula E."/>
            <person name="Kohler A."/>
            <person name="Sanchez-Garcia M."/>
            <person name="Andreopoulos B."/>
            <person name="Barry K.W."/>
            <person name="Bonito G."/>
            <person name="Buee M."/>
            <person name="Carver A."/>
            <person name="Chen C."/>
            <person name="Cichocki N."/>
            <person name="Clum A."/>
            <person name="Culley D."/>
            <person name="Crous P.W."/>
            <person name="Fauchery L."/>
            <person name="Girlanda M."/>
            <person name="Hayes R."/>
            <person name="Keri Z."/>
            <person name="Labutti K."/>
            <person name="Lipzen A."/>
            <person name="Lombard V."/>
            <person name="Magnuson J."/>
            <person name="Maillard F."/>
            <person name="Morin E."/>
            <person name="Murat C."/>
            <person name="Nolan M."/>
            <person name="Ohm R."/>
            <person name="Pangilinan J."/>
            <person name="Pereira M."/>
            <person name="Perotto S."/>
            <person name="Peter M."/>
            <person name="Riley R."/>
            <person name="Sitrit Y."/>
            <person name="Stielow B."/>
            <person name="Szollosi G."/>
            <person name="Zifcakova L."/>
            <person name="Stursova M."/>
            <person name="Spatafora J.W."/>
            <person name="Tedersoo L."/>
            <person name="Vaario L.-M."/>
            <person name="Yamada A."/>
            <person name="Yan M."/>
            <person name="Wang P."/>
            <person name="Xu J."/>
            <person name="Bruns T."/>
            <person name="Baldrian P."/>
            <person name="Vilgalys R."/>
            <person name="Henrissat B."/>
            <person name="Grigoriev I.V."/>
            <person name="Hibbett D."/>
            <person name="Nagy L.G."/>
            <person name="Martin F.M."/>
        </authorList>
    </citation>
    <scope>NUCLEOTIDE SEQUENCE</scope>
    <source>
        <strain evidence="1">P2</strain>
    </source>
</reference>